<accession>W5TEX6</accession>
<dbReference type="Proteomes" id="UP000019150">
    <property type="component" value="Chromosome"/>
</dbReference>
<dbReference type="OrthoDB" id="4570514at2"/>
<evidence type="ECO:0000313" key="2">
    <source>
        <dbReference type="Proteomes" id="UP000019150"/>
    </source>
</evidence>
<dbReference type="RefSeq" id="WP_158436212.1">
    <property type="nucleotide sequence ID" value="NZ_CP006850.1"/>
</dbReference>
<sequence>MSWQAGLVVAILVPLLVFVVTVCWPDRVPKGRSAEEIRARLDAGEDEDPLR</sequence>
<dbReference type="KEGG" id="nno:NONO_c27610"/>
<gene>
    <name evidence="1" type="ORF">NONO_c27610</name>
</gene>
<name>W5TEX6_9NOCA</name>
<dbReference type="PATRIC" id="fig|1415166.3.peg.2830"/>
<proteinExistence type="predicted"/>
<dbReference type="HOGENOM" id="CLU_3101455_0_0_11"/>
<evidence type="ECO:0000313" key="1">
    <source>
        <dbReference type="EMBL" id="AHH17553.1"/>
    </source>
</evidence>
<keyword evidence="2" id="KW-1185">Reference proteome</keyword>
<dbReference type="AlphaFoldDB" id="W5TEX6"/>
<dbReference type="EMBL" id="CP006850">
    <property type="protein sequence ID" value="AHH17553.1"/>
    <property type="molecule type" value="Genomic_DNA"/>
</dbReference>
<dbReference type="STRING" id="1415166.NONO_c27610"/>
<protein>
    <submittedName>
        <fullName evidence="1">Uncharacterized protein</fullName>
    </submittedName>
</protein>
<reference evidence="1 2" key="1">
    <citation type="journal article" date="2014" name="Appl. Environ. Microbiol.">
        <title>Insights into the Microbial Degradation of Rubber and Gutta-Percha by Analysis of the Complete Genome of Nocardia nova SH22a.</title>
        <authorList>
            <person name="Luo Q."/>
            <person name="Hiessl S."/>
            <person name="Poehlein A."/>
            <person name="Daniel R."/>
            <person name="Steinbuchel A."/>
        </authorList>
    </citation>
    <scope>NUCLEOTIDE SEQUENCE [LARGE SCALE GENOMIC DNA]</scope>
    <source>
        <strain evidence="1">SH22a</strain>
    </source>
</reference>
<organism evidence="1 2">
    <name type="scientific">Nocardia nova SH22a</name>
    <dbReference type="NCBI Taxonomy" id="1415166"/>
    <lineage>
        <taxon>Bacteria</taxon>
        <taxon>Bacillati</taxon>
        <taxon>Actinomycetota</taxon>
        <taxon>Actinomycetes</taxon>
        <taxon>Mycobacteriales</taxon>
        <taxon>Nocardiaceae</taxon>
        <taxon>Nocardia</taxon>
    </lineage>
</organism>